<evidence type="ECO:0000313" key="3">
    <source>
        <dbReference type="Proteomes" id="UP001500037"/>
    </source>
</evidence>
<protein>
    <submittedName>
        <fullName evidence="2">Uncharacterized protein</fullName>
    </submittedName>
</protein>
<evidence type="ECO:0000256" key="1">
    <source>
        <dbReference type="SAM" id="MobiDB-lite"/>
    </source>
</evidence>
<dbReference type="Proteomes" id="UP001500037">
    <property type="component" value="Unassembled WGS sequence"/>
</dbReference>
<evidence type="ECO:0000313" key="2">
    <source>
        <dbReference type="EMBL" id="GAA1215663.1"/>
    </source>
</evidence>
<reference evidence="2 3" key="1">
    <citation type="journal article" date="2019" name="Int. J. Syst. Evol. Microbiol.">
        <title>The Global Catalogue of Microorganisms (GCM) 10K type strain sequencing project: providing services to taxonomists for standard genome sequencing and annotation.</title>
        <authorList>
            <consortium name="The Broad Institute Genomics Platform"/>
            <consortium name="The Broad Institute Genome Sequencing Center for Infectious Disease"/>
            <person name="Wu L."/>
            <person name="Ma J."/>
        </authorList>
    </citation>
    <scope>NUCLEOTIDE SEQUENCE [LARGE SCALE GENOMIC DNA]</scope>
    <source>
        <strain evidence="2 3">JCM 13004</strain>
    </source>
</reference>
<keyword evidence="3" id="KW-1185">Reference proteome</keyword>
<feature type="region of interest" description="Disordered" evidence="1">
    <location>
        <begin position="39"/>
        <end position="61"/>
    </location>
</feature>
<sequence>MVEASSPKEAAACWRSCGDGSSSLVQPVILIALSMVTAGAQSNRGSPRREGDPAGPPVTGR</sequence>
<proteinExistence type="predicted"/>
<organism evidence="2 3">
    <name type="scientific">Kitasatospora nipponensis</name>
    <dbReference type="NCBI Taxonomy" id="258049"/>
    <lineage>
        <taxon>Bacteria</taxon>
        <taxon>Bacillati</taxon>
        <taxon>Actinomycetota</taxon>
        <taxon>Actinomycetes</taxon>
        <taxon>Kitasatosporales</taxon>
        <taxon>Streptomycetaceae</taxon>
        <taxon>Kitasatospora</taxon>
    </lineage>
</organism>
<dbReference type="EMBL" id="BAAALF010000002">
    <property type="protein sequence ID" value="GAA1215663.1"/>
    <property type="molecule type" value="Genomic_DNA"/>
</dbReference>
<name>A0ABN1VLJ6_9ACTN</name>
<comment type="caution">
    <text evidence="2">The sequence shown here is derived from an EMBL/GenBank/DDBJ whole genome shotgun (WGS) entry which is preliminary data.</text>
</comment>
<gene>
    <name evidence="2" type="ORF">GCM10009665_01850</name>
</gene>
<accession>A0ABN1VLJ6</accession>